<keyword evidence="2" id="KW-1185">Reference proteome</keyword>
<proteinExistence type="predicted"/>
<organism evidence="1 2">
    <name type="scientific">Sparassis crispa</name>
    <dbReference type="NCBI Taxonomy" id="139825"/>
    <lineage>
        <taxon>Eukaryota</taxon>
        <taxon>Fungi</taxon>
        <taxon>Dikarya</taxon>
        <taxon>Basidiomycota</taxon>
        <taxon>Agaricomycotina</taxon>
        <taxon>Agaricomycetes</taxon>
        <taxon>Polyporales</taxon>
        <taxon>Sparassidaceae</taxon>
        <taxon>Sparassis</taxon>
    </lineage>
</organism>
<dbReference type="OrthoDB" id="2637024at2759"/>
<reference evidence="1 2" key="1">
    <citation type="journal article" date="2018" name="Sci. Rep.">
        <title>Genome sequence of the cauliflower mushroom Sparassis crispa (Hanabiratake) and its association with beneficial usage.</title>
        <authorList>
            <person name="Kiyama R."/>
            <person name="Furutani Y."/>
            <person name="Kawaguchi K."/>
            <person name="Nakanishi T."/>
        </authorList>
    </citation>
    <scope>NUCLEOTIDE SEQUENCE [LARGE SCALE GENOMIC DNA]</scope>
</reference>
<sequence>MRRLEPPYPSFTLVMSLLKSDVLRAPTYHDWYHANTSSPGCRECKDRLMKTVDYRYTEEPMFEEPPSVTLFPHRIGDDNSDGDVSTLDLNSSVRRGVAVTACPGDSTKVPAIVQTVVLAVKRSYRALRARNPSRGDH</sequence>
<dbReference type="GeneID" id="38774565"/>
<gene>
    <name evidence="1" type="ORF">SCP_0105280</name>
</gene>
<dbReference type="AlphaFoldDB" id="A0A401G662"/>
<protein>
    <submittedName>
        <fullName evidence="1">Uncharacterized protein</fullName>
    </submittedName>
</protein>
<dbReference type="RefSeq" id="XP_027608561.1">
    <property type="nucleotide sequence ID" value="XM_027752760.1"/>
</dbReference>
<comment type="caution">
    <text evidence="1">The sequence shown here is derived from an EMBL/GenBank/DDBJ whole genome shotgun (WGS) entry which is preliminary data.</text>
</comment>
<dbReference type="InParanoid" id="A0A401G662"/>
<dbReference type="EMBL" id="BFAD01000001">
    <property type="protein sequence ID" value="GBE77648.1"/>
    <property type="molecule type" value="Genomic_DNA"/>
</dbReference>
<name>A0A401G662_9APHY</name>
<evidence type="ECO:0000313" key="2">
    <source>
        <dbReference type="Proteomes" id="UP000287166"/>
    </source>
</evidence>
<accession>A0A401G662</accession>
<evidence type="ECO:0000313" key="1">
    <source>
        <dbReference type="EMBL" id="GBE77648.1"/>
    </source>
</evidence>
<dbReference type="Proteomes" id="UP000287166">
    <property type="component" value="Unassembled WGS sequence"/>
</dbReference>